<evidence type="ECO:0000313" key="4">
    <source>
        <dbReference type="Proteomes" id="UP000587211"/>
    </source>
</evidence>
<evidence type="ECO:0000256" key="1">
    <source>
        <dbReference type="SAM" id="SignalP"/>
    </source>
</evidence>
<gene>
    <name evidence="3" type="ORF">BJ975_003132</name>
    <name evidence="2" type="ORF">IDH50_05035</name>
</gene>
<dbReference type="InterPro" id="IPR011044">
    <property type="entry name" value="Quino_amine_DH_bsu"/>
</dbReference>
<sequence>MTRWRHVRLAVAALVAGSALAACGETASESGRDDDHGGAEVSGPRLVVTTDDGLLVLERDTLEPVKTLPAEGFVRVNAAGDARHVFVSTEEGFRLLDTGVEAEAHGDHAHYRTKGEPAFGETYEAAEPGHVTISDGRTVLFGDGDGSIRVLDSEDPTKVVETTETPDPHHGVAVNLGGDLMHTEGTADARSTVVLRDGVDGDEKARTDDCPGVHGEATAADGRAVVGCEDGVVVVDHGTITKVSSPDAYGRIGNQAGSPESSVVLGDYKVDADAELERPERISLIDTETAKLRLVDLGTSYTFRSLGRGPAGEALVLGTDGALHVIDPVTGKVADRIVVIDPWQEPLDWQRPRPTLEVDGDTAWVTEPGASTVHEVDLAAGRVTRSVELPGVPNEIVSAGAH</sequence>
<dbReference type="Proteomes" id="UP000659061">
    <property type="component" value="Unassembled WGS sequence"/>
</dbReference>
<keyword evidence="1" id="KW-0732">Signal</keyword>
<dbReference type="RefSeq" id="WP_179427672.1">
    <property type="nucleotide sequence ID" value="NZ_BAAAMP010000002.1"/>
</dbReference>
<dbReference type="EMBL" id="JACBZN010000001">
    <property type="protein sequence ID" value="NYI39757.1"/>
    <property type="molecule type" value="Genomic_DNA"/>
</dbReference>
<dbReference type="SUPFAM" id="SSF50969">
    <property type="entry name" value="YVTN repeat-like/Quinoprotein amine dehydrogenase"/>
    <property type="match status" value="1"/>
</dbReference>
<protein>
    <submittedName>
        <fullName evidence="3">Small secreted protein</fullName>
    </submittedName>
</protein>
<evidence type="ECO:0000313" key="2">
    <source>
        <dbReference type="EMBL" id="MBD1269588.1"/>
    </source>
</evidence>
<dbReference type="EMBL" id="JACWMT010000001">
    <property type="protein sequence ID" value="MBD1269588.1"/>
    <property type="molecule type" value="Genomic_DNA"/>
</dbReference>
<dbReference type="InterPro" id="IPR015943">
    <property type="entry name" value="WD40/YVTN_repeat-like_dom_sf"/>
</dbReference>
<dbReference type="PROSITE" id="PS51257">
    <property type="entry name" value="PROKAR_LIPOPROTEIN"/>
    <property type="match status" value="1"/>
</dbReference>
<dbReference type="Proteomes" id="UP000587211">
    <property type="component" value="Unassembled WGS sequence"/>
</dbReference>
<evidence type="ECO:0000313" key="3">
    <source>
        <dbReference type="EMBL" id="NYI39757.1"/>
    </source>
</evidence>
<accession>A0A8I0KL32</accession>
<feature type="signal peptide" evidence="1">
    <location>
        <begin position="1"/>
        <end position="21"/>
    </location>
</feature>
<reference evidence="2" key="2">
    <citation type="submission" date="2020-09" db="EMBL/GenBank/DDBJ databases">
        <title>Novel species in genus Aeromicrobium.</title>
        <authorList>
            <person name="Zhang G."/>
        </authorList>
    </citation>
    <scope>NUCLEOTIDE SEQUENCE</scope>
    <source>
        <strain evidence="2">SSW1-57</strain>
    </source>
</reference>
<feature type="chain" id="PRO_5034097217" evidence="1">
    <location>
        <begin position="22"/>
        <end position="402"/>
    </location>
</feature>
<reference evidence="3 4" key="1">
    <citation type="submission" date="2020-07" db="EMBL/GenBank/DDBJ databases">
        <title>Sequencing the genomes of 1000 actinobacteria strains.</title>
        <authorList>
            <person name="Klenk H.-P."/>
        </authorList>
    </citation>
    <scope>NUCLEOTIDE SEQUENCE [LARGE SCALE GENOMIC DNA]</scope>
    <source>
        <strain evidence="3 4">DSM 19087</strain>
    </source>
</reference>
<name>A0A8I0KL32_9ACTN</name>
<keyword evidence="4" id="KW-1185">Reference proteome</keyword>
<dbReference type="AlphaFoldDB" id="A0A8I0KL32"/>
<proteinExistence type="predicted"/>
<evidence type="ECO:0000313" key="5">
    <source>
        <dbReference type="Proteomes" id="UP000659061"/>
    </source>
</evidence>
<organism evidence="2 5">
    <name type="scientific">Aeromicrobium tamlense</name>
    <dbReference type="NCBI Taxonomy" id="375541"/>
    <lineage>
        <taxon>Bacteria</taxon>
        <taxon>Bacillati</taxon>
        <taxon>Actinomycetota</taxon>
        <taxon>Actinomycetes</taxon>
        <taxon>Propionibacteriales</taxon>
        <taxon>Nocardioidaceae</taxon>
        <taxon>Aeromicrobium</taxon>
    </lineage>
</organism>
<comment type="caution">
    <text evidence="2">The sequence shown here is derived from an EMBL/GenBank/DDBJ whole genome shotgun (WGS) entry which is preliminary data.</text>
</comment>
<dbReference type="Gene3D" id="2.130.10.10">
    <property type="entry name" value="YVTN repeat-like/Quinoprotein amine dehydrogenase"/>
    <property type="match status" value="2"/>
</dbReference>